<evidence type="ECO:0000313" key="2">
    <source>
        <dbReference type="EMBL" id="KFM61355.1"/>
    </source>
</evidence>
<accession>A0A087T8B6</accession>
<keyword evidence="1" id="KW-0732">Signal</keyword>
<dbReference type="AlphaFoldDB" id="A0A087T8B6"/>
<feature type="chain" id="PRO_5001829412" evidence="1">
    <location>
        <begin position="17"/>
        <end position="70"/>
    </location>
</feature>
<gene>
    <name evidence="2" type="ORF">X975_08097</name>
</gene>
<keyword evidence="3" id="KW-1185">Reference proteome</keyword>
<feature type="non-terminal residue" evidence="2">
    <location>
        <position position="70"/>
    </location>
</feature>
<evidence type="ECO:0000313" key="3">
    <source>
        <dbReference type="Proteomes" id="UP000054359"/>
    </source>
</evidence>
<organism evidence="2 3">
    <name type="scientific">Stegodyphus mimosarum</name>
    <name type="common">African social velvet spider</name>
    <dbReference type="NCBI Taxonomy" id="407821"/>
    <lineage>
        <taxon>Eukaryota</taxon>
        <taxon>Metazoa</taxon>
        <taxon>Ecdysozoa</taxon>
        <taxon>Arthropoda</taxon>
        <taxon>Chelicerata</taxon>
        <taxon>Arachnida</taxon>
        <taxon>Araneae</taxon>
        <taxon>Araneomorphae</taxon>
        <taxon>Entelegynae</taxon>
        <taxon>Eresoidea</taxon>
        <taxon>Eresidae</taxon>
        <taxon>Stegodyphus</taxon>
    </lineage>
</organism>
<proteinExistence type="predicted"/>
<protein>
    <submittedName>
        <fullName evidence="2">Uncharacterized protein</fullName>
    </submittedName>
</protein>
<reference evidence="2 3" key="1">
    <citation type="submission" date="2013-11" db="EMBL/GenBank/DDBJ databases">
        <title>Genome sequencing of Stegodyphus mimosarum.</title>
        <authorList>
            <person name="Bechsgaard J."/>
        </authorList>
    </citation>
    <scope>NUCLEOTIDE SEQUENCE [LARGE SCALE GENOMIC DNA]</scope>
</reference>
<feature type="signal peptide" evidence="1">
    <location>
        <begin position="1"/>
        <end position="16"/>
    </location>
</feature>
<name>A0A087T8B6_STEMI</name>
<sequence length="70" mass="7525">MKVLAIVLLMAVAAMAQYHHGGYAPSHQVVHVQPAAYSAGSQGHAYGAYGKKDSLYDAHGRSHYGDHGRY</sequence>
<dbReference type="Proteomes" id="UP000054359">
    <property type="component" value="Unassembled WGS sequence"/>
</dbReference>
<dbReference type="EMBL" id="KK113915">
    <property type="protein sequence ID" value="KFM61355.1"/>
    <property type="molecule type" value="Genomic_DNA"/>
</dbReference>
<evidence type="ECO:0000256" key="1">
    <source>
        <dbReference type="SAM" id="SignalP"/>
    </source>
</evidence>